<keyword evidence="2" id="KW-1185">Reference proteome</keyword>
<dbReference type="RefSeq" id="WP_369894645.1">
    <property type="nucleotide sequence ID" value="NZ_JBGFFX010000001.1"/>
</dbReference>
<accession>A0ABV4E2C0</accession>
<protein>
    <submittedName>
        <fullName evidence="1">Phage repressor protein</fullName>
    </submittedName>
</protein>
<evidence type="ECO:0000313" key="2">
    <source>
        <dbReference type="Proteomes" id="UP001565243"/>
    </source>
</evidence>
<gene>
    <name evidence="1" type="ORF">AB6T85_01130</name>
</gene>
<proteinExistence type="predicted"/>
<organism evidence="1 2">
    <name type="scientific">Erwinia aeris</name>
    <dbReference type="NCBI Taxonomy" id="3239803"/>
    <lineage>
        <taxon>Bacteria</taxon>
        <taxon>Pseudomonadati</taxon>
        <taxon>Pseudomonadota</taxon>
        <taxon>Gammaproteobacteria</taxon>
        <taxon>Enterobacterales</taxon>
        <taxon>Erwiniaceae</taxon>
        <taxon>Erwinia</taxon>
    </lineage>
</organism>
<dbReference type="Proteomes" id="UP001565243">
    <property type="component" value="Unassembled WGS sequence"/>
</dbReference>
<name>A0ABV4E2C0_9GAMM</name>
<dbReference type="EMBL" id="JBGFFX010000001">
    <property type="protein sequence ID" value="MEY8769045.1"/>
    <property type="molecule type" value="Genomic_DNA"/>
</dbReference>
<comment type="caution">
    <text evidence="1">The sequence shown here is derived from an EMBL/GenBank/DDBJ whole genome shotgun (WGS) entry which is preliminary data.</text>
</comment>
<evidence type="ECO:0000313" key="1">
    <source>
        <dbReference type="EMBL" id="MEY8769045.1"/>
    </source>
</evidence>
<sequence length="106" mass="11682">MGFQSPAQDYVESRIDLNNLFILHPSATFLIERGNLSYVVDSSLNPAPGDEVCYELFGEQGIGKMMGRAIITPDGDAIEGSVLDDLLIHGVVVLQVMKVWDDRLPF</sequence>
<reference evidence="1 2" key="1">
    <citation type="submission" date="2024-07" db="EMBL/GenBank/DDBJ databases">
        <authorList>
            <person name="Hebao G."/>
        </authorList>
    </citation>
    <scope>NUCLEOTIDE SEQUENCE [LARGE SCALE GENOMIC DNA]</scope>
    <source>
        <strain evidence="1 2">ACCC 02193</strain>
    </source>
</reference>